<reference evidence="3" key="1">
    <citation type="submission" date="2021-04" db="EMBL/GenBank/DDBJ databases">
        <authorList>
            <consortium name="Molecular Ecology Group"/>
        </authorList>
    </citation>
    <scope>NUCLEOTIDE SEQUENCE</scope>
</reference>
<protein>
    <recommendedName>
        <fullName evidence="2">Sacsin/Nov domain-containing protein</fullName>
    </recommendedName>
</protein>
<dbReference type="InterPro" id="IPR052957">
    <property type="entry name" value="Auxin_embryo_med"/>
</dbReference>
<feature type="compositionally biased region" description="Basic and acidic residues" evidence="1">
    <location>
        <begin position="862"/>
        <end position="891"/>
    </location>
</feature>
<dbReference type="InterPro" id="IPR058210">
    <property type="entry name" value="SACS/Nov_dom"/>
</dbReference>
<evidence type="ECO:0000313" key="4">
    <source>
        <dbReference type="Proteomes" id="UP000678393"/>
    </source>
</evidence>
<evidence type="ECO:0000256" key="1">
    <source>
        <dbReference type="SAM" id="MobiDB-lite"/>
    </source>
</evidence>
<feature type="region of interest" description="Disordered" evidence="1">
    <location>
        <begin position="838"/>
        <end position="967"/>
    </location>
</feature>
<sequence>QTLLSALASPALVSPQMSPALSGPSPRVTAPHPSAHTPTLSEWPRPGSRTGPPPGTKVTDEVKEIIVKRVSLPRGARLTIDEVNYQVQECIDVLSEAKEHVSMERLESMLLEKYQSFDMSLPAAREHNMKLGKVNAYIQSFVRTRSLCTLYELQECCREFHPERKEFEHLKLGPLQKMPTVQDLFKFPMDEYIPEITSIDLIEHLHGFLDKSNKWTQQVNLDDFLKYLLEVYNVSSPLSLGIRMRSMPLAIQMLKKSKRDAAANRKHTIEELQQFLNKDIQDAFWKFRASILQTSNDGTLELRRHYMNLAPEDAVRDIITKFELLAAIMVADTSLHRKVEKMVKHFDQFVKSVLDLPVPRMLYHLSVCLSNLQVQETAQEFVELEVKQKEKQAAAQVESAAPQQKKPPPTKVGLAEKIVQYINRCLEHGSLHLSHLGKIEAKVVEEFDFSSFYEMGYGRFVEFILAEPKIKTILEECGGTVLGSSSGSHEMESIYKPSQLELLEFICQSKHAGVAQNHQVETAMCEQFHVSDLRHLGHGNISRLCGTAERPGKHVMKEYRVNFEAAICGKLCPTPRSSGHVGIQGSQTKETAMACLTTCPLLDDMAEWSNWSLVFQPQLGPLRSFIEKHGGRQEIALEGGRKTAISDFMALEVEPGKFLKICSQTTQEQFCEVLEQEDPTAAAGYLVSLIVANRGLESTPLALIANVVKTRLITLHARSPGMGTPGGPPAFENQTVDLAVQFVTEMLLRLPVRIAVAIANQVLLEPLSSVVGSAKSKKEIVQASRLPTQKQRLELLGCLLGLPEWTSSMQLKYVFPSTHTAEVTDEDLMDHGDVTAQAAGEEEVDSGDETEPEDSDIDSILSDDKESTQSLPLEERTEDATKESNVEKEISSQDGEGSGEGKEDPDDVEEEEEIDQDDKTEGKEDDPEVDQKLAGDVKDEDALTTEASASSEDITESSETTEDTVRSVQCVVSEPEAEKELTYEEMCRAIVENIQREEFGLGIQLDETGEKLMRKQHERQGRSLQRLSRDLYSKETHFVLELIQNADDNAYDSDIVPSVKFVIDLSGVTVLNNEMGFEEKNIRALCDVGRSTKEKHKYGYIGQKGIGFKSVFRVTGRPEVHSNGFHICFDVSSGPMGYILPHWIDESTHDVNWQTKIVLPWTEEIKQQIQCHAARFNDIQPSLLLFLHRLKEITIENKVEGCVMSMQRKDLPDKVVEISHSYGTDRWLVLRKILDASGVSIQMKSGVEVESTEIALAFPLQDKMAAIHSQTKPSKLPVFAFLPLRSYGFRFIVQGDFDVPSSREDVDRDSSWNQWLRNEIHVLFVEALEAFKAHPDLSPIKALILYLQFIPLEGEVMDFFKPVTTKILALLRAKECMPILTEDKASIQWKIPSKTVIAKDSLVLEIISPESLQRFLGLYYLHPDVAAALDDPLIQALGIETVTTEHLLHVGQSIALNWNDNGGTEQVTELAKWLACVYRSLDDFQENTHIFEKLCSFRIIPLSDGSLVSLSDVTVFLLNDGRSEAGNQAKNKGKVRGKCYPLLELKKDLSLVHAALTSTSDNEVNSQVVKLLLKMGIKQMTAHDLIHSHIMPVLKSDTWKEKKRDVLISYIVYIKTELDRNPSVVDMSELRSVARLATNHGIQSPSEEDVHFSSVFGNKIDLRRVFPGIEWTLVDGAYLPHSPSHHDLQSWHHFLSDLGVVDFLRVRQSEVHFDKSNIHETAWAVYKDVWPDSSDGYTVTDFQCEEFHKLVTANQKLDQQYQQMVALYELLDLEWDGKYKCFTHTRLKSGSGHVLKEDIKSSFAIYLETLSWVPAQWKSVTIHEDSKTASASVNQDLRMPGELYVQDRLIENLLAHTVKYLSVNPQKNSSFTQYLQIKSSVNVSTLKEALISWCRRDEALPDTPKVFSTTLKHLYEMYVYLSDNLSQKEAQDLFHKYPAIFVPVLSQSQVKEGEILVGSMLRREEVWWADPTELFTKYRDSLELYKSPLAKRKFLQRWYPILEEMLLRAARVDKEPSTFDLSQLLKHVATVNSVSDPDVLKDVLFLFSKIGSDLSKVSKTEGGVKTVEAMKAEINMPKVVDLLTKSAVFPTKQGQWVSLTDNPMIADSPELEQMFEMKPGVHFLQLEVAQTGKPRDRGGRGPKNAIDEDGLKYCMGLFDSIKLLSDCVTTEEITSNFQQCRRGQKFMHDVVGLLQKYLYFIFPQVYEQVKEKKASTLKELLFSQVGQLEVRYELIGRPDVFEIRQEKCVVKDKHFYFHEQYIGNQADINREVAKYFSEGNDECCKELRSFLSQVVPILEGKYDESMEELLARQKKPIRNLPPDEEVWVVPPPIIEVVPEPEPEVVEQPEETMVYGR</sequence>
<organism evidence="3 4">
    <name type="scientific">Candidula unifasciata</name>
    <dbReference type="NCBI Taxonomy" id="100452"/>
    <lineage>
        <taxon>Eukaryota</taxon>
        <taxon>Metazoa</taxon>
        <taxon>Spiralia</taxon>
        <taxon>Lophotrochozoa</taxon>
        <taxon>Mollusca</taxon>
        <taxon>Gastropoda</taxon>
        <taxon>Heterobranchia</taxon>
        <taxon>Euthyneura</taxon>
        <taxon>Panpulmonata</taxon>
        <taxon>Eupulmonata</taxon>
        <taxon>Stylommatophora</taxon>
        <taxon>Helicina</taxon>
        <taxon>Helicoidea</taxon>
        <taxon>Geomitridae</taxon>
        <taxon>Candidula</taxon>
    </lineage>
</organism>
<keyword evidence="4" id="KW-1185">Reference proteome</keyword>
<dbReference type="PANTHER" id="PTHR32387">
    <property type="entry name" value="WU:FJ29H11"/>
    <property type="match status" value="1"/>
</dbReference>
<feature type="compositionally biased region" description="Acidic residues" evidence="1">
    <location>
        <begin position="903"/>
        <end position="916"/>
    </location>
</feature>
<feature type="non-terminal residue" evidence="3">
    <location>
        <position position="2356"/>
    </location>
</feature>
<evidence type="ECO:0000259" key="2">
    <source>
        <dbReference type="Pfam" id="PF25794"/>
    </source>
</evidence>
<feature type="domain" description="Sacsin/Nov" evidence="2">
    <location>
        <begin position="1032"/>
        <end position="1137"/>
    </location>
</feature>
<comment type="caution">
    <text evidence="3">The sequence shown here is derived from an EMBL/GenBank/DDBJ whole genome shotgun (WGS) entry which is preliminary data.</text>
</comment>
<proteinExistence type="predicted"/>
<dbReference type="Proteomes" id="UP000678393">
    <property type="component" value="Unassembled WGS sequence"/>
</dbReference>
<accession>A0A8S4A8S0</accession>
<evidence type="ECO:0000313" key="3">
    <source>
        <dbReference type="EMBL" id="CAG5134711.1"/>
    </source>
</evidence>
<dbReference type="InterPro" id="IPR036890">
    <property type="entry name" value="HATPase_C_sf"/>
</dbReference>
<dbReference type="Gene3D" id="3.30.565.10">
    <property type="entry name" value="Histidine kinase-like ATPase, C-terminal domain"/>
    <property type="match status" value="1"/>
</dbReference>
<feature type="non-terminal residue" evidence="3">
    <location>
        <position position="1"/>
    </location>
</feature>
<dbReference type="PANTHER" id="PTHR32387:SF0">
    <property type="entry name" value="PROTEIN NO VEIN"/>
    <property type="match status" value="1"/>
</dbReference>
<dbReference type="SUPFAM" id="SSF55874">
    <property type="entry name" value="ATPase domain of HSP90 chaperone/DNA topoisomerase II/histidine kinase"/>
    <property type="match status" value="1"/>
</dbReference>
<dbReference type="OrthoDB" id="1262810at2759"/>
<feature type="region of interest" description="Disordered" evidence="1">
    <location>
        <begin position="13"/>
        <end position="58"/>
    </location>
</feature>
<dbReference type="NCBIfam" id="NF047352">
    <property type="entry name" value="P_loop_sacsin"/>
    <property type="match status" value="1"/>
</dbReference>
<dbReference type="EMBL" id="CAJHNH020007523">
    <property type="protein sequence ID" value="CAG5134711.1"/>
    <property type="molecule type" value="Genomic_DNA"/>
</dbReference>
<name>A0A8S4A8S0_9EUPU</name>
<feature type="compositionally biased region" description="Acidic residues" evidence="1">
    <location>
        <begin position="953"/>
        <end position="962"/>
    </location>
</feature>
<feature type="compositionally biased region" description="Basic and acidic residues" evidence="1">
    <location>
        <begin position="929"/>
        <end position="941"/>
    </location>
</feature>
<dbReference type="Pfam" id="PF25794">
    <property type="entry name" value="SACS"/>
    <property type="match status" value="1"/>
</dbReference>
<gene>
    <name evidence="3" type="ORF">CUNI_LOCUS20269</name>
</gene>
<feature type="compositionally biased region" description="Acidic residues" evidence="1">
    <location>
        <begin position="840"/>
        <end position="857"/>
    </location>
</feature>